<proteinExistence type="predicted"/>
<protein>
    <submittedName>
        <fullName evidence="2">Uncharacterized protein</fullName>
    </submittedName>
</protein>
<name>A0AAD4GF57_BOLED</name>
<evidence type="ECO:0000256" key="1">
    <source>
        <dbReference type="SAM" id="MobiDB-lite"/>
    </source>
</evidence>
<dbReference type="AlphaFoldDB" id="A0AAD4GF57"/>
<accession>A0AAD4GF57</accession>
<dbReference type="EMBL" id="WHUW01000011">
    <property type="protein sequence ID" value="KAF8440926.1"/>
    <property type="molecule type" value="Genomic_DNA"/>
</dbReference>
<evidence type="ECO:0000313" key="3">
    <source>
        <dbReference type="Proteomes" id="UP001194468"/>
    </source>
</evidence>
<organism evidence="2 3">
    <name type="scientific">Boletus edulis BED1</name>
    <dbReference type="NCBI Taxonomy" id="1328754"/>
    <lineage>
        <taxon>Eukaryota</taxon>
        <taxon>Fungi</taxon>
        <taxon>Dikarya</taxon>
        <taxon>Basidiomycota</taxon>
        <taxon>Agaricomycotina</taxon>
        <taxon>Agaricomycetes</taxon>
        <taxon>Agaricomycetidae</taxon>
        <taxon>Boletales</taxon>
        <taxon>Boletineae</taxon>
        <taxon>Boletaceae</taxon>
        <taxon>Boletoideae</taxon>
        <taxon>Boletus</taxon>
    </lineage>
</organism>
<keyword evidence="3" id="KW-1185">Reference proteome</keyword>
<reference evidence="2" key="2">
    <citation type="journal article" date="2020" name="Nat. Commun.">
        <title>Large-scale genome sequencing of mycorrhizal fungi provides insights into the early evolution of symbiotic traits.</title>
        <authorList>
            <person name="Miyauchi S."/>
            <person name="Kiss E."/>
            <person name="Kuo A."/>
            <person name="Drula E."/>
            <person name="Kohler A."/>
            <person name="Sanchez-Garcia M."/>
            <person name="Morin E."/>
            <person name="Andreopoulos B."/>
            <person name="Barry K.W."/>
            <person name="Bonito G."/>
            <person name="Buee M."/>
            <person name="Carver A."/>
            <person name="Chen C."/>
            <person name="Cichocki N."/>
            <person name="Clum A."/>
            <person name="Culley D."/>
            <person name="Crous P.W."/>
            <person name="Fauchery L."/>
            <person name="Girlanda M."/>
            <person name="Hayes R.D."/>
            <person name="Keri Z."/>
            <person name="LaButti K."/>
            <person name="Lipzen A."/>
            <person name="Lombard V."/>
            <person name="Magnuson J."/>
            <person name="Maillard F."/>
            <person name="Murat C."/>
            <person name="Nolan M."/>
            <person name="Ohm R.A."/>
            <person name="Pangilinan J."/>
            <person name="Pereira M.F."/>
            <person name="Perotto S."/>
            <person name="Peter M."/>
            <person name="Pfister S."/>
            <person name="Riley R."/>
            <person name="Sitrit Y."/>
            <person name="Stielow J.B."/>
            <person name="Szollosi G."/>
            <person name="Zifcakova L."/>
            <person name="Stursova M."/>
            <person name="Spatafora J.W."/>
            <person name="Tedersoo L."/>
            <person name="Vaario L.M."/>
            <person name="Yamada A."/>
            <person name="Yan M."/>
            <person name="Wang P."/>
            <person name="Xu J."/>
            <person name="Bruns T."/>
            <person name="Baldrian P."/>
            <person name="Vilgalys R."/>
            <person name="Dunand C."/>
            <person name="Henrissat B."/>
            <person name="Grigoriev I.V."/>
            <person name="Hibbett D."/>
            <person name="Nagy L.G."/>
            <person name="Martin F.M."/>
        </authorList>
    </citation>
    <scope>NUCLEOTIDE SEQUENCE</scope>
    <source>
        <strain evidence="2">BED1</strain>
    </source>
</reference>
<sequence length="142" mass="15439">MPSVLAASMYTVRNKLTAFSTPPFTHLAQITTLNSFAPPFTYVAQMTASNSSTRPVTYVAQMNASNSPTPPVTHLAQMTTDASEDENEDEDKDKDKETNHGNVQKLSLKEVAKMALVRLVQNSSMRGSILKSSADICISNLT</sequence>
<comment type="caution">
    <text evidence="2">The sequence shown here is derived from an EMBL/GenBank/DDBJ whole genome shotgun (WGS) entry which is preliminary data.</text>
</comment>
<evidence type="ECO:0000313" key="2">
    <source>
        <dbReference type="EMBL" id="KAF8440926.1"/>
    </source>
</evidence>
<feature type="compositionally biased region" description="Acidic residues" evidence="1">
    <location>
        <begin position="82"/>
        <end position="92"/>
    </location>
</feature>
<dbReference type="Proteomes" id="UP001194468">
    <property type="component" value="Unassembled WGS sequence"/>
</dbReference>
<feature type="region of interest" description="Disordered" evidence="1">
    <location>
        <begin position="62"/>
        <end position="106"/>
    </location>
</feature>
<reference evidence="2" key="1">
    <citation type="submission" date="2019-10" db="EMBL/GenBank/DDBJ databases">
        <authorList>
            <consortium name="DOE Joint Genome Institute"/>
            <person name="Kuo A."/>
            <person name="Miyauchi S."/>
            <person name="Kiss E."/>
            <person name="Drula E."/>
            <person name="Kohler A."/>
            <person name="Sanchez-Garcia M."/>
            <person name="Andreopoulos B."/>
            <person name="Barry K.W."/>
            <person name="Bonito G."/>
            <person name="Buee M."/>
            <person name="Carver A."/>
            <person name="Chen C."/>
            <person name="Cichocki N."/>
            <person name="Clum A."/>
            <person name="Culley D."/>
            <person name="Crous P.W."/>
            <person name="Fauchery L."/>
            <person name="Girlanda M."/>
            <person name="Hayes R."/>
            <person name="Keri Z."/>
            <person name="LaButti K."/>
            <person name="Lipzen A."/>
            <person name="Lombard V."/>
            <person name="Magnuson J."/>
            <person name="Maillard F."/>
            <person name="Morin E."/>
            <person name="Murat C."/>
            <person name="Nolan M."/>
            <person name="Ohm R."/>
            <person name="Pangilinan J."/>
            <person name="Pereira M."/>
            <person name="Perotto S."/>
            <person name="Peter M."/>
            <person name="Riley R."/>
            <person name="Sitrit Y."/>
            <person name="Stielow B."/>
            <person name="Szollosi G."/>
            <person name="Zifcakova L."/>
            <person name="Stursova M."/>
            <person name="Spatafora J.W."/>
            <person name="Tedersoo L."/>
            <person name="Vaario L.-M."/>
            <person name="Yamada A."/>
            <person name="Yan M."/>
            <person name="Wang P."/>
            <person name="Xu J."/>
            <person name="Bruns T."/>
            <person name="Baldrian P."/>
            <person name="Vilgalys R."/>
            <person name="Henrissat B."/>
            <person name="Grigoriev I.V."/>
            <person name="Hibbett D."/>
            <person name="Nagy L.G."/>
            <person name="Martin F.M."/>
        </authorList>
    </citation>
    <scope>NUCLEOTIDE SEQUENCE</scope>
    <source>
        <strain evidence="2">BED1</strain>
    </source>
</reference>
<gene>
    <name evidence="2" type="ORF">L210DRAFT_3645161</name>
</gene>